<protein>
    <submittedName>
        <fullName evidence="1">Uncharacterized protein</fullName>
    </submittedName>
</protein>
<name>A0AA40B8L8_9PEZI</name>
<proteinExistence type="predicted"/>
<evidence type="ECO:0000313" key="1">
    <source>
        <dbReference type="EMBL" id="KAK0729660.1"/>
    </source>
</evidence>
<organism evidence="1 2">
    <name type="scientific">Lasiosphaeris hirsuta</name>
    <dbReference type="NCBI Taxonomy" id="260670"/>
    <lineage>
        <taxon>Eukaryota</taxon>
        <taxon>Fungi</taxon>
        <taxon>Dikarya</taxon>
        <taxon>Ascomycota</taxon>
        <taxon>Pezizomycotina</taxon>
        <taxon>Sordariomycetes</taxon>
        <taxon>Sordariomycetidae</taxon>
        <taxon>Sordariales</taxon>
        <taxon>Lasiosphaeriaceae</taxon>
        <taxon>Lasiosphaeris</taxon>
    </lineage>
</organism>
<dbReference type="AlphaFoldDB" id="A0AA40B8L8"/>
<reference evidence="1" key="1">
    <citation type="submission" date="2023-06" db="EMBL/GenBank/DDBJ databases">
        <title>Genome-scale phylogeny and comparative genomics of the fungal order Sordariales.</title>
        <authorList>
            <consortium name="Lawrence Berkeley National Laboratory"/>
            <person name="Hensen N."/>
            <person name="Bonometti L."/>
            <person name="Westerberg I."/>
            <person name="Brannstrom I.O."/>
            <person name="Guillou S."/>
            <person name="Cros-Aarteil S."/>
            <person name="Calhoun S."/>
            <person name="Haridas S."/>
            <person name="Kuo A."/>
            <person name="Mondo S."/>
            <person name="Pangilinan J."/>
            <person name="Riley R."/>
            <person name="Labutti K."/>
            <person name="Andreopoulos B."/>
            <person name="Lipzen A."/>
            <person name="Chen C."/>
            <person name="Yanf M."/>
            <person name="Daum C."/>
            <person name="Ng V."/>
            <person name="Clum A."/>
            <person name="Steindorff A."/>
            <person name="Ohm R."/>
            <person name="Martin F."/>
            <person name="Silar P."/>
            <person name="Natvig D."/>
            <person name="Lalanne C."/>
            <person name="Gautier V."/>
            <person name="Ament-Velasquez S.L."/>
            <person name="Kruys A."/>
            <person name="Hutchinson M.I."/>
            <person name="Powell A.J."/>
            <person name="Barry K."/>
            <person name="Miller A.N."/>
            <person name="Grigoriev I.V."/>
            <person name="Debuchy R."/>
            <person name="Gladieux P."/>
            <person name="Thoren M.H."/>
            <person name="Johannesson H."/>
        </authorList>
    </citation>
    <scope>NUCLEOTIDE SEQUENCE</scope>
    <source>
        <strain evidence="1">SMH4607-1</strain>
    </source>
</reference>
<dbReference type="Proteomes" id="UP001172102">
    <property type="component" value="Unassembled WGS sequence"/>
</dbReference>
<gene>
    <name evidence="1" type="ORF">B0H67DRAFT_559319</name>
</gene>
<keyword evidence="2" id="KW-1185">Reference proteome</keyword>
<accession>A0AA40B8L8</accession>
<dbReference type="EMBL" id="JAUKUA010000001">
    <property type="protein sequence ID" value="KAK0729660.1"/>
    <property type="molecule type" value="Genomic_DNA"/>
</dbReference>
<comment type="caution">
    <text evidence="1">The sequence shown here is derived from an EMBL/GenBank/DDBJ whole genome shotgun (WGS) entry which is preliminary data.</text>
</comment>
<sequence>MVAGTFEEGKRKHLYGPWKTCKCPKPWCASFTRGMKMAEERQKHNGRHWLPFRCHFEECFAYRLGFDHLPKLSQHKQCYHSKSDEPIKFPLHTPKKLLKLRVAAEKGFLPMVMNDSRYRRGYQ</sequence>
<evidence type="ECO:0000313" key="2">
    <source>
        <dbReference type="Proteomes" id="UP001172102"/>
    </source>
</evidence>